<dbReference type="GO" id="GO:0005829">
    <property type="term" value="C:cytosol"/>
    <property type="evidence" value="ECO:0007669"/>
    <property type="project" value="GOC"/>
</dbReference>
<feature type="region of interest" description="Disordered" evidence="2">
    <location>
        <begin position="686"/>
        <end position="714"/>
    </location>
</feature>
<feature type="region of interest" description="Disordered" evidence="2">
    <location>
        <begin position="516"/>
        <end position="546"/>
    </location>
</feature>
<dbReference type="PANTHER" id="PTHR21663">
    <property type="entry name" value="HYPOTHETICAL HEAT DOMAIN-CONTAINING"/>
    <property type="match status" value="1"/>
</dbReference>
<feature type="region of interest" description="Disordered" evidence="2">
    <location>
        <begin position="312"/>
        <end position="334"/>
    </location>
</feature>
<proteinExistence type="predicted"/>
<dbReference type="InterPro" id="IPR021133">
    <property type="entry name" value="HEAT_type_2"/>
</dbReference>
<feature type="compositionally biased region" description="Acidic residues" evidence="2">
    <location>
        <begin position="1496"/>
        <end position="1505"/>
    </location>
</feature>
<dbReference type="PROSITE" id="PS50077">
    <property type="entry name" value="HEAT_REPEAT"/>
    <property type="match status" value="1"/>
</dbReference>
<evidence type="ECO:0000256" key="1">
    <source>
        <dbReference type="PROSITE-ProRule" id="PRU00103"/>
    </source>
</evidence>
<dbReference type="SUPFAM" id="SSF48371">
    <property type="entry name" value="ARM repeat"/>
    <property type="match status" value="1"/>
</dbReference>
<sequence length="2161" mass="231224">MPPPTVSCMEAAAMLQQSVTSSGSAPPSSDTQTARGASRKLLFTTLTTLNAALKSDPEVPSMGQAIQPHLQSAFALTNGDLNLTPIRKILASCCVLLYTKCRNVDVYGLIKELNETSCLTGRSAKSTSGCRLLAVETLGVLLSDARVLPRISSLLPESFAALGKCCRSNDVNIKISSLNSLTQICDALVLHHTSSSNASKLDSPFVALGGLEEKEIAEILKIIKRGGEDKNGDVRLGSARLAHSFAPLTVVTPTPKSPSMLNHLDDLINFSLTNLDDEHIAVGRAWAEAIGKCVNGGIVVNRFQEQEAGVTAAKREVEDEEADSNPKHKKKSLSDAGAGLSIKFQLRKNAQLGEAVSSCISTHESIKYLASWFKKVGGETATGLGGAFSTGGRCVRQQIGVAISHLIRLQVSTDTLVKSGSTLTQILSSILDLCHSSTFEREKGFFSPAAPNSPQAGFNTQSPIPTSNSSTTTSSTDVKVAQLIANFVLRTGIGSQVSEPMQLNLLTELCSQLNDDSNPLEAQNDPNNPSTHVTPPRRRSRSNSVASSCKLNHQQIQVCLIEISHLIASLSEATAAVQLVPLLVTFLGHKEHGVRFEAATALAAVAHAFPEKSFQVLDECFSKMRSCFSDLVKLSVQTTMDNYQKELYGRMYKINGYASAIAMLLHEVGSQVAKAYNHASIPSNASNAFRTPSKPEDSSSSSQQTFPRPTSSTFPSAARLHAKMRDYHSSLLSFSKRLLETSFNATPTMNSILLCTCCRAAFTNLAALLSLGGKFNKRNVGVFFGLWQTSVQHAKDGRKDFEHIHDLICLDATLQSILSFVRNCPTLLLDVPDALTRSSLLLESLLAVVSNDGRLANPTQQNAVSRLDIIKSSLMDAFSWLPPGSYPMVADQLFEWASDHIKIGSDSDISSSLLSSLLDSEDAVLDVCSYTTAKHSFEVGEDSMMLDSLSLKSAIIIDHAEREALLHSRPSSSTYSTLTGAYSDGISSSSTFGDTSQHGHKKVHPPTPMHAAGNWKPPPTPFGASSIRLMDACIHMFSTLFGLQDSRAQVKAINMLMSLLPSTFLQSKSFNPTASLSSTFTSETEKEAKLKYNNRLTVNIVTSLLCCLQALPVHEGNLASDMGWVSKAMELLLLLLPSPLTYVRRGAAESIGLLCTRVKGSLINDTVAQLQNVLEGLYPNGKKRSDFNAVQYSKCGAVLALACIGRGGAVKSRELCMMCLNMATDDSGSELLKTWSLYSVGVLLDHVDLGVDSSAIRKHLHLMSDVVDMLLSRFLSDWTESRGNGLSTIIRLQNIMLPIFFELDPSHPAVSTLCSIVDVLKGYGHATVLHECLKFIELIAVFDATRINTTESLEFLISIIDSVGSAAIIGSHDADCFGSGNVLKTTVSCIRGFAMMMRAGNELFDLKLHAHLLNLLDSVVAKQNCAHGDFYRGAAVSRGVEAIKKETSDLVVKEIEGSLEVLLEVDGRYNHLLLFSKGVLRGEMAKGAFEANAARDEEEEEEENTGEAAGVQEKEAEVVQWNRELVVKFARHSALVESGLVTALRPCRWQVKRLATKISISCLAAISETVVYHFDIASARTKVQEGCRAYNEELAKVALANKGKKKKSDIKVAGPPPPSYPALHCEELVAAACTAATATSGENIVGLQIVGLQLLGATLDKFAKIQDPDSIGEPVPALSHLMSQVTAAIKPAIKGGVNGYHMGWLWEALSCLSKTSVFISNASIKRMIKPVIANNAAAAEEGDGEVAFQLEEVSMRTCWLCEIVLKKGDIKGEILAGVEGVWELVGKLMLVEVKKGMDADKSGEDYSDVYADLTAARLASCLAIGLVNDPGANGEMIDVVLGLGIVCVKRCLNEMRAQRGRFGALDEVLKLWLLVLKLGVGVAKGQEMADELQGTCCLLLRAIEDGVLEGQAATVQACIVVAKVAGTFQGAGKFDVILGVLAGVCARKGSWDVWLKLPLAKSLVCSLEEVKVGISEGKLSLKSLLAGGVDVGELMGLLGGFVVLHLLEVALGRSAHKTTSEDRAGACADSVRFLLLGYQNVLGSGDGGKLELLLETLMGVFVEIIVFNGLPGGFLEGAGGGGAANPAIGKLGASCLVHFAKTSGVQFKGIMAKMDASVRETMEKAVRGEMSGYGGGRGVASSGTGGLKRLGKTVVNLKRFG</sequence>
<reference evidence="4" key="1">
    <citation type="journal article" date="2023" name="Commun. Biol.">
        <title>Genome analysis of Parmales, the sister group of diatoms, reveals the evolutionary specialization of diatoms from phago-mixotrophs to photoautotrophs.</title>
        <authorList>
            <person name="Ban H."/>
            <person name="Sato S."/>
            <person name="Yoshikawa S."/>
            <person name="Yamada K."/>
            <person name="Nakamura Y."/>
            <person name="Ichinomiya M."/>
            <person name="Sato N."/>
            <person name="Blanc-Mathieu R."/>
            <person name="Endo H."/>
            <person name="Kuwata A."/>
            <person name="Ogata H."/>
        </authorList>
    </citation>
    <scope>NUCLEOTIDE SEQUENCE [LARGE SCALE GENOMIC DNA]</scope>
</reference>
<dbReference type="GO" id="GO:0016020">
    <property type="term" value="C:membrane"/>
    <property type="evidence" value="ECO:0007669"/>
    <property type="project" value="TreeGrafter"/>
</dbReference>
<feature type="region of interest" description="Disordered" evidence="2">
    <location>
        <begin position="1491"/>
        <end position="1513"/>
    </location>
</feature>
<gene>
    <name evidence="3" type="ORF">TrCOL_g2575</name>
</gene>
<dbReference type="GO" id="GO:0006897">
    <property type="term" value="P:endocytosis"/>
    <property type="evidence" value="ECO:0007669"/>
    <property type="project" value="TreeGrafter"/>
</dbReference>
<dbReference type="InterPro" id="IPR040108">
    <property type="entry name" value="Laa1/Sip1/HEATR5"/>
</dbReference>
<comment type="caution">
    <text evidence="3">The sequence shown here is derived from an EMBL/GenBank/DDBJ whole genome shotgun (WGS) entry which is preliminary data.</text>
</comment>
<evidence type="ECO:0000256" key="2">
    <source>
        <dbReference type="SAM" id="MobiDB-lite"/>
    </source>
</evidence>
<evidence type="ECO:0000313" key="3">
    <source>
        <dbReference type="EMBL" id="GMI46907.1"/>
    </source>
</evidence>
<evidence type="ECO:0000313" key="4">
    <source>
        <dbReference type="Proteomes" id="UP001165065"/>
    </source>
</evidence>
<dbReference type="InterPro" id="IPR046837">
    <property type="entry name" value="Laa1/Sip1/HEATR5-like_HEAT"/>
</dbReference>
<dbReference type="GO" id="GO:0042147">
    <property type="term" value="P:retrograde transport, endosome to Golgi"/>
    <property type="evidence" value="ECO:0007669"/>
    <property type="project" value="TreeGrafter"/>
</dbReference>
<name>A0A9W7GN08_9STRA</name>
<dbReference type="Proteomes" id="UP001165065">
    <property type="component" value="Unassembled WGS sequence"/>
</dbReference>
<accession>A0A9W7GN08</accession>
<protein>
    <submittedName>
        <fullName evidence="3">Uncharacterized protein</fullName>
    </submittedName>
</protein>
<keyword evidence="4" id="KW-1185">Reference proteome</keyword>
<feature type="compositionally biased region" description="Low complexity" evidence="2">
    <location>
        <begin position="698"/>
        <end position="713"/>
    </location>
</feature>
<dbReference type="InterPro" id="IPR016024">
    <property type="entry name" value="ARM-type_fold"/>
</dbReference>
<feature type="compositionally biased region" description="Polar residues" evidence="2">
    <location>
        <begin position="516"/>
        <end position="533"/>
    </location>
</feature>
<dbReference type="EMBL" id="BRYA01000318">
    <property type="protein sequence ID" value="GMI46907.1"/>
    <property type="molecule type" value="Genomic_DNA"/>
</dbReference>
<dbReference type="GO" id="GO:0030139">
    <property type="term" value="C:endocytic vesicle"/>
    <property type="evidence" value="ECO:0007669"/>
    <property type="project" value="TreeGrafter"/>
</dbReference>
<organism evidence="3 4">
    <name type="scientific">Triparma columacea</name>
    <dbReference type="NCBI Taxonomy" id="722753"/>
    <lineage>
        <taxon>Eukaryota</taxon>
        <taxon>Sar</taxon>
        <taxon>Stramenopiles</taxon>
        <taxon>Ochrophyta</taxon>
        <taxon>Bolidophyceae</taxon>
        <taxon>Parmales</taxon>
        <taxon>Triparmaceae</taxon>
        <taxon>Triparma</taxon>
    </lineage>
</organism>
<dbReference type="GO" id="GO:0005794">
    <property type="term" value="C:Golgi apparatus"/>
    <property type="evidence" value="ECO:0007669"/>
    <property type="project" value="TreeGrafter"/>
</dbReference>
<feature type="region of interest" description="Disordered" evidence="2">
    <location>
        <begin position="445"/>
        <end position="475"/>
    </location>
</feature>
<dbReference type="PANTHER" id="PTHR21663:SF0">
    <property type="entry name" value="HEAT REPEAT-CONTAINING PROTEIN 5B"/>
    <property type="match status" value="1"/>
</dbReference>
<dbReference type="Pfam" id="PF20210">
    <property type="entry name" value="Laa1_Sip1_HTR5"/>
    <property type="match status" value="1"/>
</dbReference>
<dbReference type="GO" id="GO:0008104">
    <property type="term" value="P:intracellular protein localization"/>
    <property type="evidence" value="ECO:0007669"/>
    <property type="project" value="TreeGrafter"/>
</dbReference>
<feature type="compositionally biased region" description="Low complexity" evidence="2">
    <location>
        <begin position="459"/>
        <end position="475"/>
    </location>
</feature>
<feature type="region of interest" description="Disordered" evidence="2">
    <location>
        <begin position="989"/>
        <end position="1017"/>
    </location>
</feature>
<dbReference type="OrthoDB" id="192608at2759"/>
<feature type="repeat" description="HEAT" evidence="1">
    <location>
        <begin position="579"/>
        <end position="615"/>
    </location>
</feature>